<sequence>MNLRSLLSKSMLRHLRLLELLYENHYGLPTETLMKELKCSLPVLLNDIRLINAEQDIAQIDKYKGLYQLKIHKSAPIRRLYAEFLHRSSEFQIFEALLYEHHDNITELAGALYLSVSNTQRYLKKIQVLLKEIGIELKHRPLRLEGKERSIRQLYYRYFSEKNYQIEIKLPGLTKNQQDSLVDYVKAFLVKNNFPQKHIFVHRLVYNLYISLWRMKNQHYFPSIQLQNKFLELPTGTKVIRCQHTVMQTFAISYEENWCKDSLWLLYSDSLIFSLEQLDFVRKNNVRAEAHFAIHQQLVYQLNAIFTRPLTQAEQLRLICTLQNFSFLYATAGTCVNILRLDKKDFVLQMSKIYPLGIAKIKQLVIEITKEHNFYFEKDFIIAYVYWLITFIPNWMERITLSYQKVKILLLSSLSPTLENYLAVQITQKIYGNFEILQGNYEKNFMNELEQYDLILTTDDLAFSDELPVLHIDSYLSAQHILLIQEKVSELTEKMFVDEIAS</sequence>
<dbReference type="RefSeq" id="WP_173103308.1">
    <property type="nucleotide sequence ID" value="NZ_AP022822.1"/>
</dbReference>
<dbReference type="KEGG" id="esg:EsVE80_16330"/>
<organism evidence="4 5">
    <name type="scientific">Enterococcus saigonensis</name>
    <dbReference type="NCBI Taxonomy" id="1805431"/>
    <lineage>
        <taxon>Bacteria</taxon>
        <taxon>Bacillati</taxon>
        <taxon>Bacillota</taxon>
        <taxon>Bacilli</taxon>
        <taxon>Lactobacillales</taxon>
        <taxon>Enterococcaceae</taxon>
        <taxon>Enterococcus</taxon>
    </lineage>
</organism>
<gene>
    <name evidence="4" type="ORF">EsVE80_16330</name>
</gene>
<dbReference type="InterPro" id="IPR050661">
    <property type="entry name" value="BglG_antiterminators"/>
</dbReference>
<evidence type="ECO:0000313" key="5">
    <source>
        <dbReference type="Proteomes" id="UP000502998"/>
    </source>
</evidence>
<dbReference type="AlphaFoldDB" id="A0A679ICT3"/>
<dbReference type="PANTHER" id="PTHR30185">
    <property type="entry name" value="CRYPTIC BETA-GLUCOSIDE BGL OPERON ANTITERMINATOR"/>
    <property type="match status" value="1"/>
</dbReference>
<feature type="domain" description="Mga helix-turn-helix" evidence="3">
    <location>
        <begin position="77"/>
        <end position="159"/>
    </location>
</feature>
<keyword evidence="1" id="KW-0805">Transcription regulation</keyword>
<dbReference type="InterPro" id="IPR007737">
    <property type="entry name" value="Mga_HTH"/>
</dbReference>
<name>A0A679ICT3_9ENTE</name>
<evidence type="ECO:0000256" key="1">
    <source>
        <dbReference type="ARBA" id="ARBA00023015"/>
    </source>
</evidence>
<dbReference type="PANTHER" id="PTHR30185:SF18">
    <property type="entry name" value="TRANSCRIPTIONAL REGULATOR MTLR"/>
    <property type="match status" value="1"/>
</dbReference>
<protein>
    <recommendedName>
        <fullName evidence="3">Mga helix-turn-helix domain-containing protein</fullName>
    </recommendedName>
</protein>
<accession>A0A679ICT3</accession>
<evidence type="ECO:0000256" key="2">
    <source>
        <dbReference type="ARBA" id="ARBA00023163"/>
    </source>
</evidence>
<evidence type="ECO:0000259" key="3">
    <source>
        <dbReference type="Pfam" id="PF05043"/>
    </source>
</evidence>
<dbReference type="Proteomes" id="UP000502998">
    <property type="component" value="Chromosome"/>
</dbReference>
<proteinExistence type="predicted"/>
<dbReference type="EMBL" id="AP022822">
    <property type="protein sequence ID" value="BCA86110.1"/>
    <property type="molecule type" value="Genomic_DNA"/>
</dbReference>
<dbReference type="Pfam" id="PF05043">
    <property type="entry name" value="Mga"/>
    <property type="match status" value="1"/>
</dbReference>
<keyword evidence="5" id="KW-1185">Reference proteome</keyword>
<reference evidence="4 5" key="1">
    <citation type="submission" date="2020-02" db="EMBL/GenBank/DDBJ databases">
        <title>Characterization of vanA genotype vancomycin-resistant Enterococcus saigonensis VE80.</title>
        <authorList>
            <person name="Harada T."/>
            <person name="Motooka D."/>
            <person name="Nakamura S."/>
            <person name="Yamamoto Y."/>
            <person name="Kawahara R."/>
            <person name="Kawatsu K."/>
        </authorList>
    </citation>
    <scope>NUCLEOTIDE SEQUENCE [LARGE SCALE GENOMIC DNA]</scope>
    <source>
        <strain evidence="4 5">VE80</strain>
    </source>
</reference>
<keyword evidence="2" id="KW-0804">Transcription</keyword>
<evidence type="ECO:0000313" key="4">
    <source>
        <dbReference type="EMBL" id="BCA86110.1"/>
    </source>
</evidence>